<dbReference type="GO" id="GO:0005886">
    <property type="term" value="C:plasma membrane"/>
    <property type="evidence" value="ECO:0007669"/>
    <property type="project" value="TreeGrafter"/>
</dbReference>
<comment type="caution">
    <text evidence="10">The sequence shown here is derived from an EMBL/GenBank/DDBJ whole genome shotgun (WGS) entry which is preliminary data.</text>
</comment>
<evidence type="ECO:0000256" key="1">
    <source>
        <dbReference type="ARBA" id="ARBA00004370"/>
    </source>
</evidence>
<keyword evidence="10" id="KW-0675">Receptor</keyword>
<dbReference type="eggNOG" id="COG0840">
    <property type="taxonomic scope" value="Bacteria"/>
</dbReference>
<comment type="subcellular location">
    <subcellularLocation>
        <location evidence="1">Membrane</location>
    </subcellularLocation>
</comment>
<gene>
    <name evidence="10" type="ORF">MYP_4870</name>
</gene>
<dbReference type="OrthoDB" id="1123498at2"/>
<keyword evidence="11" id="KW-1185">Reference proteome</keyword>
<feature type="transmembrane region" description="Helical" evidence="7">
    <location>
        <begin position="9"/>
        <end position="27"/>
    </location>
</feature>
<organism evidence="10 11">
    <name type="scientific">Sporocytophaga myxococcoides</name>
    <dbReference type="NCBI Taxonomy" id="153721"/>
    <lineage>
        <taxon>Bacteria</taxon>
        <taxon>Pseudomonadati</taxon>
        <taxon>Bacteroidota</taxon>
        <taxon>Cytophagia</taxon>
        <taxon>Cytophagales</taxon>
        <taxon>Cytophagaceae</taxon>
        <taxon>Sporocytophaga</taxon>
    </lineage>
</organism>
<dbReference type="Gene3D" id="1.10.287.950">
    <property type="entry name" value="Methyl-accepting chemotaxis protein"/>
    <property type="match status" value="1"/>
</dbReference>
<feature type="transmembrane region" description="Helical" evidence="7">
    <location>
        <begin position="192"/>
        <end position="212"/>
    </location>
</feature>
<dbReference type="GO" id="GO:0006935">
    <property type="term" value="P:chemotaxis"/>
    <property type="evidence" value="ECO:0007669"/>
    <property type="project" value="UniProtKB-KW"/>
</dbReference>
<keyword evidence="7" id="KW-0812">Transmembrane</keyword>
<evidence type="ECO:0000256" key="6">
    <source>
        <dbReference type="SAM" id="MobiDB-lite"/>
    </source>
</evidence>
<dbReference type="Pfam" id="PF00672">
    <property type="entry name" value="HAMP"/>
    <property type="match status" value="1"/>
</dbReference>
<keyword evidence="4" id="KW-0807">Transducer</keyword>
<dbReference type="PANTHER" id="PTHR43531">
    <property type="entry name" value="PROTEIN ICFG"/>
    <property type="match status" value="1"/>
</dbReference>
<dbReference type="Pfam" id="PF12729">
    <property type="entry name" value="4HB_MCP_1"/>
    <property type="match status" value="1"/>
</dbReference>
<evidence type="ECO:0000259" key="9">
    <source>
        <dbReference type="PROSITE" id="PS50885"/>
    </source>
</evidence>
<dbReference type="STRING" id="153721.MYP_4870"/>
<feature type="coiled-coil region" evidence="5">
    <location>
        <begin position="470"/>
        <end position="500"/>
    </location>
</feature>
<dbReference type="InterPro" id="IPR004090">
    <property type="entry name" value="Chemotax_Me-accpt_rcpt"/>
</dbReference>
<dbReference type="InterPro" id="IPR003660">
    <property type="entry name" value="HAMP_dom"/>
</dbReference>
<dbReference type="SUPFAM" id="SSF58104">
    <property type="entry name" value="Methyl-accepting chemotaxis protein (MCP) signaling domain"/>
    <property type="match status" value="1"/>
</dbReference>
<keyword evidence="5" id="KW-0175">Coiled coil</keyword>
<dbReference type="RefSeq" id="WP_045469519.1">
    <property type="nucleotide sequence ID" value="NZ_BBLT01000015.1"/>
</dbReference>
<dbReference type="CDD" id="cd11386">
    <property type="entry name" value="MCP_signal"/>
    <property type="match status" value="1"/>
</dbReference>
<dbReference type="EMBL" id="BBLT01000015">
    <property type="protein sequence ID" value="GAL87640.1"/>
    <property type="molecule type" value="Genomic_DNA"/>
</dbReference>
<evidence type="ECO:0000256" key="2">
    <source>
        <dbReference type="ARBA" id="ARBA00022500"/>
    </source>
</evidence>
<evidence type="ECO:0000256" key="7">
    <source>
        <dbReference type="SAM" id="Phobius"/>
    </source>
</evidence>
<dbReference type="AlphaFoldDB" id="A0A098LKY4"/>
<comment type="similarity">
    <text evidence="3">Belongs to the methyl-accepting chemotaxis (MCP) protein family.</text>
</comment>
<sequence>MNLTIKGRLILAFSILIAIAAYMFYIGNSVAFELNKSVTTIVEINAKRLAHALKVSEDLQFIGKREKALIISRDRAELTKIHQEIIDRQVEMKSRFADLRSLADSKGQEILDSYDAKWNEYLDAFDDFKRLAVDINTDSSKAASSNLSDSKLTPLFVECRAIIYRIVKKNEGELSLAAKENAELYAESQKNMIISLIVAVICAIGVSFWIISSIINSLSKAKLAVKEVSEGNLLIQIDSNNKDEIGEVLEYLKGMISKLKEIIGNVHNATEQIASASQQMSASSQQMSQGANEQAASAEEVSSSMEEMAANIQQNNENAQQTEKIALKAADDIQEGSTVVNQTVGSMKDIAKKISIIEEIARQTNLLALNAAVEAARAGEHGKGFAVVAAEVRKLAERSQIAANEINSLSFSSVSIAERSGKILEEIVPHIQKTSRLVQEISAAGIEQTSGADQVNTALQMLNQIIQQNAATSEEMAASAEELASQAEQLQDTIAFFRIDTHTNGQRRKKTTVNRVATNNHPSNVKNKSNNGFIINLKKESDSLDKEYEKF</sequence>
<name>A0A098LKY4_9BACT</name>
<keyword evidence="2" id="KW-0145">Chemotaxis</keyword>
<evidence type="ECO:0000256" key="4">
    <source>
        <dbReference type="PROSITE-ProRule" id="PRU00284"/>
    </source>
</evidence>
<dbReference type="PROSITE" id="PS50885">
    <property type="entry name" value="HAMP"/>
    <property type="match status" value="1"/>
</dbReference>
<feature type="domain" description="Methyl-accepting transducer" evidence="8">
    <location>
        <begin position="269"/>
        <end position="484"/>
    </location>
</feature>
<evidence type="ECO:0000313" key="11">
    <source>
        <dbReference type="Proteomes" id="UP000030185"/>
    </source>
</evidence>
<dbReference type="PANTHER" id="PTHR43531:SF11">
    <property type="entry name" value="METHYL-ACCEPTING CHEMOTAXIS PROTEIN 3"/>
    <property type="match status" value="1"/>
</dbReference>
<dbReference type="InterPro" id="IPR004089">
    <property type="entry name" value="MCPsignal_dom"/>
</dbReference>
<dbReference type="SMART" id="SM00304">
    <property type="entry name" value="HAMP"/>
    <property type="match status" value="1"/>
</dbReference>
<evidence type="ECO:0000313" key="10">
    <source>
        <dbReference type="EMBL" id="GAL87640.1"/>
    </source>
</evidence>
<protein>
    <submittedName>
        <fullName evidence="10">Ribose and galactose chemoreceptor protein</fullName>
    </submittedName>
</protein>
<reference evidence="10 11" key="1">
    <citation type="submission" date="2014-09" db="EMBL/GenBank/DDBJ databases">
        <title>Sporocytophaga myxococcoides PG-01 genome sequencing.</title>
        <authorList>
            <person name="Liu L."/>
            <person name="Gao P.J."/>
            <person name="Chen G.J."/>
            <person name="Wang L.S."/>
        </authorList>
    </citation>
    <scope>NUCLEOTIDE SEQUENCE [LARGE SCALE GENOMIC DNA]</scope>
    <source>
        <strain evidence="10 11">PG-01</strain>
    </source>
</reference>
<dbReference type="GO" id="GO:0004888">
    <property type="term" value="F:transmembrane signaling receptor activity"/>
    <property type="evidence" value="ECO:0007669"/>
    <property type="project" value="InterPro"/>
</dbReference>
<dbReference type="Pfam" id="PF00015">
    <property type="entry name" value="MCPsignal"/>
    <property type="match status" value="1"/>
</dbReference>
<dbReference type="PRINTS" id="PR00260">
    <property type="entry name" value="CHEMTRNSDUCR"/>
</dbReference>
<evidence type="ECO:0000259" key="8">
    <source>
        <dbReference type="PROSITE" id="PS50111"/>
    </source>
</evidence>
<keyword evidence="7" id="KW-1133">Transmembrane helix</keyword>
<dbReference type="InterPro" id="IPR051310">
    <property type="entry name" value="MCP_chemotaxis"/>
</dbReference>
<accession>A0A098LKY4</accession>
<dbReference type="GO" id="GO:0007165">
    <property type="term" value="P:signal transduction"/>
    <property type="evidence" value="ECO:0007669"/>
    <property type="project" value="UniProtKB-KW"/>
</dbReference>
<dbReference type="InterPro" id="IPR024478">
    <property type="entry name" value="HlyB_4HB_MCP"/>
</dbReference>
<dbReference type="SMART" id="SM00283">
    <property type="entry name" value="MA"/>
    <property type="match status" value="1"/>
</dbReference>
<evidence type="ECO:0000256" key="5">
    <source>
        <dbReference type="SAM" id="Coils"/>
    </source>
</evidence>
<dbReference type="PROSITE" id="PS50111">
    <property type="entry name" value="CHEMOTAXIS_TRANSDUC_2"/>
    <property type="match status" value="1"/>
</dbReference>
<feature type="region of interest" description="Disordered" evidence="6">
    <location>
        <begin position="275"/>
        <end position="298"/>
    </location>
</feature>
<feature type="domain" description="HAMP" evidence="9">
    <location>
        <begin position="212"/>
        <end position="264"/>
    </location>
</feature>
<dbReference type="Proteomes" id="UP000030185">
    <property type="component" value="Unassembled WGS sequence"/>
</dbReference>
<evidence type="ECO:0000256" key="3">
    <source>
        <dbReference type="ARBA" id="ARBA00029447"/>
    </source>
</evidence>
<keyword evidence="7" id="KW-0472">Membrane</keyword>
<proteinExistence type="inferred from homology"/>
<dbReference type="FunFam" id="1.10.287.950:FF:000001">
    <property type="entry name" value="Methyl-accepting chemotaxis sensory transducer"/>
    <property type="match status" value="1"/>
</dbReference>